<comment type="caution">
    <text evidence="3">The sequence shown here is derived from an EMBL/GenBank/DDBJ whole genome shotgun (WGS) entry which is preliminary data.</text>
</comment>
<dbReference type="InterPro" id="IPR019021">
    <property type="entry name" value="Mms22"/>
</dbReference>
<dbReference type="Pfam" id="PF09462">
    <property type="entry name" value="Mus7"/>
    <property type="match status" value="1"/>
</dbReference>
<feature type="transmembrane region" description="Helical" evidence="2">
    <location>
        <begin position="2412"/>
        <end position="2433"/>
    </location>
</feature>
<feature type="region of interest" description="Disordered" evidence="1">
    <location>
        <begin position="748"/>
        <end position="771"/>
    </location>
</feature>
<feature type="region of interest" description="Disordered" evidence="1">
    <location>
        <begin position="265"/>
        <end position="319"/>
    </location>
</feature>
<feature type="compositionally biased region" description="Polar residues" evidence="1">
    <location>
        <begin position="687"/>
        <end position="697"/>
    </location>
</feature>
<dbReference type="PANTHER" id="PTHR28122">
    <property type="entry name" value="E3 UBIQUITIN-PROTEIN LIGASE SUBSTRATE RECEPTOR MMS22"/>
    <property type="match status" value="1"/>
</dbReference>
<feature type="region of interest" description="Disordered" evidence="1">
    <location>
        <begin position="509"/>
        <end position="580"/>
    </location>
</feature>
<feature type="transmembrane region" description="Helical" evidence="2">
    <location>
        <begin position="2237"/>
        <end position="2260"/>
    </location>
</feature>
<feature type="transmembrane region" description="Helical" evidence="2">
    <location>
        <begin position="2105"/>
        <end position="2124"/>
    </location>
</feature>
<evidence type="ECO:0000313" key="4">
    <source>
        <dbReference type="Proteomes" id="UP001310594"/>
    </source>
</evidence>
<dbReference type="EMBL" id="JAVRQU010000003">
    <property type="protein sequence ID" value="KAK5704942.1"/>
    <property type="molecule type" value="Genomic_DNA"/>
</dbReference>
<reference evidence="3" key="1">
    <citation type="submission" date="2023-08" db="EMBL/GenBank/DDBJ databases">
        <title>Black Yeasts Isolated from many extreme environments.</title>
        <authorList>
            <person name="Coleine C."/>
            <person name="Stajich J.E."/>
            <person name="Selbmann L."/>
        </authorList>
    </citation>
    <scope>NUCLEOTIDE SEQUENCE</scope>
    <source>
        <strain evidence="3">CCFEE 5810</strain>
    </source>
</reference>
<dbReference type="Proteomes" id="UP001310594">
    <property type="component" value="Unassembled WGS sequence"/>
</dbReference>
<evidence type="ECO:0008006" key="5">
    <source>
        <dbReference type="Google" id="ProtNLM"/>
    </source>
</evidence>
<feature type="region of interest" description="Disordered" evidence="1">
    <location>
        <begin position="83"/>
        <end position="213"/>
    </location>
</feature>
<feature type="compositionally biased region" description="Polar residues" evidence="1">
    <location>
        <begin position="433"/>
        <end position="445"/>
    </location>
</feature>
<dbReference type="GO" id="GO:0005634">
    <property type="term" value="C:nucleus"/>
    <property type="evidence" value="ECO:0007669"/>
    <property type="project" value="InterPro"/>
</dbReference>
<feature type="compositionally biased region" description="Basic and acidic residues" evidence="1">
    <location>
        <begin position="35"/>
        <end position="58"/>
    </location>
</feature>
<feature type="compositionally biased region" description="Acidic residues" evidence="1">
    <location>
        <begin position="274"/>
        <end position="286"/>
    </location>
</feature>
<accession>A0AAN7WGI7</accession>
<dbReference type="PANTHER" id="PTHR28122:SF1">
    <property type="entry name" value="E3 UBIQUITIN-PROTEIN LIGASE SUBSTRATE RECEPTOR MMS22"/>
    <property type="match status" value="1"/>
</dbReference>
<keyword evidence="2" id="KW-1133">Transmembrane helix</keyword>
<dbReference type="GO" id="GO:0000724">
    <property type="term" value="P:double-strand break repair via homologous recombination"/>
    <property type="evidence" value="ECO:0007669"/>
    <property type="project" value="TreeGrafter"/>
</dbReference>
<organism evidence="3 4">
    <name type="scientific">Elasticomyces elasticus</name>
    <dbReference type="NCBI Taxonomy" id="574655"/>
    <lineage>
        <taxon>Eukaryota</taxon>
        <taxon>Fungi</taxon>
        <taxon>Dikarya</taxon>
        <taxon>Ascomycota</taxon>
        <taxon>Pezizomycotina</taxon>
        <taxon>Dothideomycetes</taxon>
        <taxon>Dothideomycetidae</taxon>
        <taxon>Mycosphaerellales</taxon>
        <taxon>Teratosphaeriaceae</taxon>
        <taxon>Elasticomyces</taxon>
    </lineage>
</organism>
<keyword evidence="2" id="KW-0472">Membrane</keyword>
<proteinExistence type="predicted"/>
<dbReference type="GO" id="GO:0035361">
    <property type="term" value="C:Cul8-RING ubiquitin ligase complex"/>
    <property type="evidence" value="ECO:0007669"/>
    <property type="project" value="TreeGrafter"/>
</dbReference>
<feature type="region of interest" description="Disordered" evidence="1">
    <location>
        <begin position="1"/>
        <end position="65"/>
    </location>
</feature>
<feature type="region of interest" description="Disordered" evidence="1">
    <location>
        <begin position="412"/>
        <end position="480"/>
    </location>
</feature>
<keyword evidence="2" id="KW-0812">Transmembrane</keyword>
<evidence type="ECO:0000256" key="1">
    <source>
        <dbReference type="SAM" id="MobiDB-lite"/>
    </source>
</evidence>
<dbReference type="GO" id="GO:0031297">
    <property type="term" value="P:replication fork processing"/>
    <property type="evidence" value="ECO:0007669"/>
    <property type="project" value="InterPro"/>
</dbReference>
<feature type="compositionally biased region" description="Polar residues" evidence="1">
    <location>
        <begin position="523"/>
        <end position="532"/>
    </location>
</feature>
<sequence length="2515" mass="279121">MKRWQDRGEVADSDSEELGFSNDSQSPERARKRQRIADESRSETAKDCSPDISHRSAAVEDEAPEDLWLQPKVATTYARKAIRLERHDPAPLDAATQTQTRRVESVRIIVPSGSDVPLRARPAESQSQSPPDSDDELPNLSQILVKSKLGRPRTPVNDVGGIASARSSPLSELDDSPPPPDVFIFGEPTATETSRPESVRNVGQNESDDDAAIAAQLEGSARAAALAGGRTFRARKEKQLHPYAWDKSLYQQQWKQRGLKPVHFTTSDRQAPETQDESYSGDESDSQEQRAEGRGIAARPSPELGGYGTAKSSDHDASFPTVDNGFTDVDAFLGRRLQGVVVNGRKRQKVRHVQIHTSTGAADTTPATLADIDEYSIPPSPPPTSSDSMQQLEDAAALAGFRTLPSGFRLPLSTAHAPLPTPHVSSEARPSHATRNARQPSSESTPVRPRAPTGTRALPDTVMIDSSTESEAEPTVAPELEDKRLRRVQKRIRGVLPASWLKIDIKSRQHQGLTSPVRPRRLSATSPPTTAVPQKGLAQRVSKSSTTPAQLVALRLSDDEDPSDNEGFAHAASPSSRRELDRTLFRDDADDDGMEVNWIDPMLAGNSRGSRAISNGKRRQPRITDAFRSAADLGTDFSEERSNSRHRSAYVGTEGRKRRAPRSKTREPRARSSRPPAPRLSVLDRPTLSQDVPSSTPQFLRVAQRAVRKRPDRGRHTPSGKVIRLATKDDTDEALAVLTAWREGTILPRSSDGSGEHYVNPSSMLQEDDDERLRVDTERRRHPLAEITNLQQQRLPSPLRNVPALPRSKQAARQIPRIRQTELRPVVLRRPVAPAIEPPLPVPAPAHEEAPRRRRKDVQPRNQRYRGAQLESLENTYDQDHRAAAFERQMNCLTENIARPLRGAVSRTSPLDRLVVPPSVGVHTKDGTTQHDGHAGTRVAANPFALARRPRKYRPQHIDVEARRYRQPSEPLPDSTAPIEEASTHTEATLPVLHGLGPFGTRYATDFDVRPLQLGTYFHQSTFIGSGDFALSLKLTDRDPTSITGRHIRIHVAGDVFDWATWCEDVATGLGRIPQAIDEALETLNDLSVDTPLHEQMAIVTANVEHMLRSVVRYCSNCLTFEDAVDRRPCVQHLHHLVESLLDTSSVHDTGAEAYRKLRTRCLQYALVLVTQTTLLCDNNLIGFELKQRNELLATLAAESLTRHVIPTACRELRNFYEENQQSAKRETGIRDDDTALSAIILLRHCATRLDLPQCQLWSLLAKVWPQDVSNVDNVSALEKAWYDLFTILPVLEMDDLGLARPGSRLQSAVYDWSLPKALTARALQLYPATIFVHGSSLNDYIHATITRSFNLAARWGWSSCEAILSTVFDFYAQRNFTPLDKEESRDSPQFLDCLETGPSLEVQPEDRSFNLFLKLLALALQNMRKCSVYSDRKIGSIAWRCIPSHGRTYPKEADIEQSDMDALRSHHDLLCTLYYSAPPGHRPRVDLMRNLVDHSTSHREACRLNVRAWTNIASFQASAHEPLEALQPLTAWFESMLHTTTVQFRLAKSEAERDYAIAKAQGGGGITEALLTTTIATNQRSIAATLIDALAGLKRALLAAKDLVTAGALIEGCAFWKAFLPFDAGEKRLVPALSEALEVVNTALSVQQKLDKAAESQVVSEESQDYGDSSVLLEFAVTEGIGVTAFHGPSISQHLHEPIAQLVSNVFGADVSIDDHVLERIVDTWVLVAKESVRQCNRGWSSYVDDYSPDSWHQLRDTEQKRKFAPYFLARVVEAAGNQDHEVALHASTALLTSLVERTAMLKYQHLLLAAVLNNVDHDALTNNLPFSRDKKDNLYKVSLTDLRERRLAIMSSILSNMRNEVEETMYTRPHMLQQVRRRYADMLRVLMQAMKANYLELQGNATTSEQSANPNVQGAYVTFVQHIVSFLQQYTTDICRVDPFFTDSAAFPLPATDPMYVVGRLKGYVPKLADANIRKQLAVFVHSVSTRAAVDGHQEYLVGQLRASTEGVLERGNASAPSLRHVLLTTIFPAYIEQSLSTACSWILALPVLRVCATALEGLLYSTDFERDASISAVVETIVAIQASLHVPLQQGLAHPGLLRLPHVQAVVALVFVASSSMLTFVQHLHRLRHPVQHCLASLKEVIRSAREVESHLRGTHEDPWDDEATETGLTPVAIWNDTRAFTQKQLHEALESDWHASAGSYRVRRGNDWKEVSVQLGDVDEEQRRLLAAIESLCASYGVIVGGSYLSALSALAAYALHSSHVYSLPIPDVICALTLALPPTAGIALETVLSLHENLAKKGQVQTSRIFQITIVAFLIFETVLATLAGTHIAPPGSLDCALRERWLKLFREKDGDKVARIQDGFSCCGLNSPRDMAFPFPDSRHGSDACLVRYERAEACIGPWRDEERKVAIMLLVVPLAVFVWKIAIILAPSSASAFMPSAIRLPSEDGRVRPAIEYHDVQEGAEDEDDVRAEVNRLNKDSNMASYVESGRVKAKNGLWQDHERWQEPGRAE</sequence>
<feature type="transmembrane region" description="Helical" evidence="2">
    <location>
        <begin position="2310"/>
        <end position="2329"/>
    </location>
</feature>
<evidence type="ECO:0000313" key="3">
    <source>
        <dbReference type="EMBL" id="KAK5704942.1"/>
    </source>
</evidence>
<name>A0AAN7WGI7_9PEZI</name>
<feature type="region of interest" description="Disordered" evidence="1">
    <location>
        <begin position="601"/>
        <end position="697"/>
    </location>
</feature>
<protein>
    <recommendedName>
        <fullName evidence="5">Mus7/MMS22 family-domain-containing protein</fullName>
    </recommendedName>
</protein>
<feature type="transmembrane region" description="Helical" evidence="2">
    <location>
        <begin position="2266"/>
        <end position="2289"/>
    </location>
</feature>
<gene>
    <name evidence="3" type="ORF">LTR97_002053</name>
</gene>
<feature type="compositionally biased region" description="Basic and acidic residues" evidence="1">
    <location>
        <begin position="1"/>
        <end position="10"/>
    </location>
</feature>
<feature type="region of interest" description="Disordered" evidence="1">
    <location>
        <begin position="836"/>
        <end position="872"/>
    </location>
</feature>
<evidence type="ECO:0000256" key="2">
    <source>
        <dbReference type="SAM" id="Phobius"/>
    </source>
</evidence>